<evidence type="ECO:0000256" key="4">
    <source>
        <dbReference type="ARBA" id="ARBA00022729"/>
    </source>
</evidence>
<dbReference type="Proteomes" id="UP000694389">
    <property type="component" value="Unassembled WGS sequence"/>
</dbReference>
<evidence type="ECO:0000256" key="5">
    <source>
        <dbReference type="ARBA" id="ARBA00022801"/>
    </source>
</evidence>
<dbReference type="Gene3D" id="4.10.110.10">
    <property type="entry name" value="Spasmolytic Protein, domain 1"/>
    <property type="match status" value="1"/>
</dbReference>
<dbReference type="GO" id="GO:0007040">
    <property type="term" value="P:lysosome organization"/>
    <property type="evidence" value="ECO:0007669"/>
    <property type="project" value="TreeGrafter"/>
</dbReference>
<dbReference type="GO" id="GO:0005980">
    <property type="term" value="P:glycogen catabolic process"/>
    <property type="evidence" value="ECO:0007669"/>
    <property type="project" value="TreeGrafter"/>
</dbReference>
<dbReference type="Gene3D" id="3.20.20.80">
    <property type="entry name" value="Glycosidases"/>
    <property type="match status" value="1"/>
</dbReference>
<dbReference type="PANTHER" id="PTHR22762:SF92">
    <property type="entry name" value="LYSOSOMAL ALPHA-GLUCOSIDASE"/>
    <property type="match status" value="1"/>
</dbReference>
<dbReference type="PROSITE" id="PS00129">
    <property type="entry name" value="GLYCOSYL_HYDROL_F31_1"/>
    <property type="match status" value="1"/>
</dbReference>
<evidence type="ECO:0000313" key="19">
    <source>
        <dbReference type="Proteomes" id="UP000694389"/>
    </source>
</evidence>
<dbReference type="CDD" id="cd06602">
    <property type="entry name" value="GH31_MGAM_SI_GAA"/>
    <property type="match status" value="1"/>
</dbReference>
<dbReference type="InterPro" id="IPR017853">
    <property type="entry name" value="GH"/>
</dbReference>
<dbReference type="SUPFAM" id="SSF74650">
    <property type="entry name" value="Galactose mutarotase-like"/>
    <property type="match status" value="1"/>
</dbReference>
<dbReference type="Pfam" id="PF00088">
    <property type="entry name" value="Trefoil"/>
    <property type="match status" value="1"/>
</dbReference>
<dbReference type="PROSITE" id="PS00707">
    <property type="entry name" value="GLYCOSYL_HYDROL_F31_2"/>
    <property type="match status" value="1"/>
</dbReference>
<evidence type="ECO:0000313" key="18">
    <source>
        <dbReference type="Ensembl" id="ENSDLAP00005017158.2"/>
    </source>
</evidence>
<evidence type="ECO:0000256" key="16">
    <source>
        <dbReference type="SAM" id="SignalP"/>
    </source>
</evidence>
<comment type="similarity">
    <text evidence="2 14">Belongs to the glycosyl hydrolase 31 family.</text>
</comment>
<evidence type="ECO:0000256" key="15">
    <source>
        <dbReference type="SAM" id="MobiDB-lite"/>
    </source>
</evidence>
<reference evidence="18" key="1">
    <citation type="submission" date="2025-08" db="UniProtKB">
        <authorList>
            <consortium name="Ensembl"/>
        </authorList>
    </citation>
    <scope>IDENTIFICATION</scope>
</reference>
<dbReference type="InterPro" id="IPR044913">
    <property type="entry name" value="P_trefoil_dom_sf"/>
</dbReference>
<dbReference type="InterPro" id="IPR000322">
    <property type="entry name" value="Glyco_hydro_31_TIM"/>
</dbReference>
<keyword evidence="10 14" id="KW-0326">Glycosidase</keyword>
<evidence type="ECO:0000256" key="13">
    <source>
        <dbReference type="PROSITE-ProRule" id="PRU00779"/>
    </source>
</evidence>
<evidence type="ECO:0000256" key="11">
    <source>
        <dbReference type="ARBA" id="ARBA00041572"/>
    </source>
</evidence>
<dbReference type="FunFam" id="2.60.40.1180:FF:000044">
    <property type="entry name" value="Alpha-glucosidase 1"/>
    <property type="match status" value="1"/>
</dbReference>
<evidence type="ECO:0000256" key="8">
    <source>
        <dbReference type="ARBA" id="ARBA00023180"/>
    </source>
</evidence>
<dbReference type="CDD" id="cd00111">
    <property type="entry name" value="Trefoil"/>
    <property type="match status" value="1"/>
</dbReference>
<feature type="compositionally biased region" description="Polar residues" evidence="15">
    <location>
        <begin position="51"/>
        <end position="72"/>
    </location>
</feature>
<evidence type="ECO:0000256" key="9">
    <source>
        <dbReference type="ARBA" id="ARBA00023228"/>
    </source>
</evidence>
<dbReference type="Gene3D" id="2.60.40.1180">
    <property type="entry name" value="Golgi alpha-mannosidase II"/>
    <property type="match status" value="2"/>
</dbReference>
<keyword evidence="9" id="KW-0458">Lysosome</keyword>
<dbReference type="InterPro" id="IPR000519">
    <property type="entry name" value="P_trefoil_dom"/>
</dbReference>
<dbReference type="InterPro" id="IPR030459">
    <property type="entry name" value="Glyco_hydro_31_CS"/>
</dbReference>
<dbReference type="FunFam" id="3.20.20.80:FF:000072">
    <property type="entry name" value="lysosomal alpha-glucosidase isoform X2"/>
    <property type="match status" value="1"/>
</dbReference>
<evidence type="ECO:0000256" key="3">
    <source>
        <dbReference type="ARBA" id="ARBA00019338"/>
    </source>
</evidence>
<dbReference type="InterPro" id="IPR025887">
    <property type="entry name" value="Glyco_hydro_31_N_dom"/>
</dbReference>
<organism evidence="18 19">
    <name type="scientific">Dicentrarchus labrax</name>
    <name type="common">European seabass</name>
    <name type="synonym">Morone labrax</name>
    <dbReference type="NCBI Taxonomy" id="13489"/>
    <lineage>
        <taxon>Eukaryota</taxon>
        <taxon>Metazoa</taxon>
        <taxon>Chordata</taxon>
        <taxon>Craniata</taxon>
        <taxon>Vertebrata</taxon>
        <taxon>Euteleostomi</taxon>
        <taxon>Actinopterygii</taxon>
        <taxon>Neopterygii</taxon>
        <taxon>Teleostei</taxon>
        <taxon>Neoteleostei</taxon>
        <taxon>Acanthomorphata</taxon>
        <taxon>Eupercaria</taxon>
        <taxon>Moronidae</taxon>
        <taxon>Dicentrarchus</taxon>
    </lineage>
</organism>
<reference evidence="18" key="2">
    <citation type="submission" date="2025-09" db="UniProtKB">
        <authorList>
            <consortium name="Ensembl"/>
        </authorList>
    </citation>
    <scope>IDENTIFICATION</scope>
</reference>
<dbReference type="GeneTree" id="ENSGT00940000159355"/>
<feature type="domain" description="P-type" evidence="17">
    <location>
        <begin position="83"/>
        <end position="129"/>
    </location>
</feature>
<comment type="caution">
    <text evidence="13">Lacks conserved residue(s) required for the propagation of feature annotation.</text>
</comment>
<sequence>MGLLSNFTVALLLLAFALSTCLYINNLSNHETRLVRSVCAKQNRTKPHESLVNTNPTKTQNNSVDTSGVHPESSQKTDISRDIKCTMAPESRFDCARDRLLSQGECEQRGCCYVPLPKSAGLPWCFYPSLYPGYKMGPFSPTTRGRAANLTRATPSYLPRDISTLHLEIIEETAGCLHLTLKDSSSQRYEVKLPAGVPQNKADPTQDVLYTTEYQSDPFGFIVRRKSNGRVIMNTTVAPLLFADQYLQLSTSLASSLVSGLGEHYTSLLLDLNWTSVTLWNRDMAPHADANLYGSHPFYIVQEEDGLAHGVFLLNSNAIEVMLQPTPALTLVAIGGILDLYVFLGPDPESVIRQYLQVIGYPMMPPYWSLGFHLCRWGYTTTNTTRHVAQRMHNSKFPMDVQWNDLDYAAKRRVFTFDPWRFGDLPEMVEEFHERGMKYILILDPGISSTSPPGTYPPFDDGLKRDVFIKNATGHILIGEVWPGSTAFPDFTNPETRHWWEDCITDFHSKVPVDGLWIDMNEPASFVQGSVEGCPDSDLENPPYTPTGVVGGQLNSGTLCMSAQQKLSTHYNLHNMYGLTEAYATHSALRKVRGKRPFVLSRSSYPGIGRFSGVWTGDVRSDWEQLRYSIPAVLQFSLFGVPLVGADICGFGGNTTEELCVRWMQLGAFYPFMRNHNDKPNAPQEPYVFGQKAQAAMRSVLNLRYSLLPFLYTLFHHVHATADTVARPLFVEFPTDPNSQTIDRQFLWGSSLLISPVLEQGAVELAAYLPPGTWYIQSIFPFYSKGQYLLLPAPLDTINVHVREGHIIPQQVGPALTTIASRRNPFFLTVALSAGGWARGDLFWDDGDSLDTFEMGNYCYVIFIAGQVGKRQVIFALGKLTRLNGALDGLVLGGLQVFGVPSPPLYVLANGDKVRDFTYRSDTKVSSVVCRPQKDNDDILQISVFVPKNQTVLSAGLCVCPLPQVLTVTSLALPMTKVFTVQWAL</sequence>
<dbReference type="GO" id="GO:0030246">
    <property type="term" value="F:carbohydrate binding"/>
    <property type="evidence" value="ECO:0007669"/>
    <property type="project" value="InterPro"/>
</dbReference>
<dbReference type="InterPro" id="IPR011013">
    <property type="entry name" value="Gal_mutarotase_sf_dom"/>
</dbReference>
<name>A0A8C4GLB1_DICLA</name>
<dbReference type="GO" id="GO:0005765">
    <property type="term" value="C:lysosomal membrane"/>
    <property type="evidence" value="ECO:0007669"/>
    <property type="project" value="UniProtKB-SubCell"/>
</dbReference>
<dbReference type="PANTHER" id="PTHR22762">
    <property type="entry name" value="ALPHA-GLUCOSIDASE"/>
    <property type="match status" value="1"/>
</dbReference>
<evidence type="ECO:0000256" key="12">
    <source>
        <dbReference type="ARBA" id="ARBA00045686"/>
    </source>
</evidence>
<keyword evidence="4 16" id="KW-0732">Signal</keyword>
<feature type="chain" id="PRO_5035786804" description="Lysosomal alpha-glucosidase" evidence="16">
    <location>
        <begin position="20"/>
        <end position="985"/>
    </location>
</feature>
<evidence type="ECO:0000259" key="17">
    <source>
        <dbReference type="PROSITE" id="PS51448"/>
    </source>
</evidence>
<evidence type="ECO:0000256" key="14">
    <source>
        <dbReference type="RuleBase" id="RU361185"/>
    </source>
</evidence>
<keyword evidence="8" id="KW-0325">Glycoprotein</keyword>
<dbReference type="Ensembl" id="ENSDLAT00005018555.2">
    <property type="protein sequence ID" value="ENSDLAP00005017158.2"/>
    <property type="gene ID" value="ENSDLAG00005007529.2"/>
</dbReference>
<keyword evidence="6" id="KW-0472">Membrane</keyword>
<dbReference type="SMART" id="SM00018">
    <property type="entry name" value="PD"/>
    <property type="match status" value="1"/>
</dbReference>
<keyword evidence="5 14" id="KW-0378">Hydrolase</keyword>
<evidence type="ECO:0000256" key="2">
    <source>
        <dbReference type="ARBA" id="ARBA00007806"/>
    </source>
</evidence>
<dbReference type="Pfam" id="PF13802">
    <property type="entry name" value="Gal_mutarotas_2"/>
    <property type="match status" value="1"/>
</dbReference>
<dbReference type="SUPFAM" id="SSF51011">
    <property type="entry name" value="Glycosyl hydrolase domain"/>
    <property type="match status" value="1"/>
</dbReference>
<dbReference type="InterPro" id="IPR013780">
    <property type="entry name" value="Glyco_hydro_b"/>
</dbReference>
<dbReference type="SUPFAM" id="SSF57492">
    <property type="entry name" value="Trefoil"/>
    <property type="match status" value="1"/>
</dbReference>
<dbReference type="CDD" id="cd14752">
    <property type="entry name" value="GH31_N"/>
    <property type="match status" value="1"/>
</dbReference>
<evidence type="ECO:0000256" key="7">
    <source>
        <dbReference type="ARBA" id="ARBA00023157"/>
    </source>
</evidence>
<comment type="subcellular location">
    <subcellularLocation>
        <location evidence="1">Lysosome membrane</location>
    </subcellularLocation>
</comment>
<protein>
    <recommendedName>
        <fullName evidence="3">Lysosomal alpha-glucosidase</fullName>
    </recommendedName>
    <alternativeName>
        <fullName evidence="11">Acid maltase</fullName>
    </alternativeName>
</protein>
<evidence type="ECO:0000256" key="6">
    <source>
        <dbReference type="ARBA" id="ARBA00023136"/>
    </source>
</evidence>
<dbReference type="Gene3D" id="2.60.40.1760">
    <property type="entry name" value="glycosyl hydrolase (family 31)"/>
    <property type="match status" value="1"/>
</dbReference>
<evidence type="ECO:0000256" key="10">
    <source>
        <dbReference type="ARBA" id="ARBA00023295"/>
    </source>
</evidence>
<dbReference type="Pfam" id="PF21365">
    <property type="entry name" value="Glyco_hydro_31_3rd"/>
    <property type="match status" value="1"/>
</dbReference>
<dbReference type="AlphaFoldDB" id="A0A8C4GLB1"/>
<dbReference type="GO" id="GO:0004558">
    <property type="term" value="F:alpha-1,4-glucosidase activity"/>
    <property type="evidence" value="ECO:0007669"/>
    <property type="project" value="TreeGrafter"/>
</dbReference>
<accession>A0A8C4GLB1</accession>
<dbReference type="Pfam" id="PF01055">
    <property type="entry name" value="Glyco_hydro_31_2nd"/>
    <property type="match status" value="1"/>
</dbReference>
<comment type="function">
    <text evidence="12">Essential for the degradation of glycogen in lysosomes. Has highest activity on alpha-1,4-linked glycosidic linkages, but can also hydrolyze alpha-1,6-linked glucans.</text>
</comment>
<keyword evidence="19" id="KW-1185">Reference proteome</keyword>
<keyword evidence="7" id="KW-1015">Disulfide bond</keyword>
<evidence type="ECO:0000256" key="1">
    <source>
        <dbReference type="ARBA" id="ARBA00004656"/>
    </source>
</evidence>
<proteinExistence type="inferred from homology"/>
<feature type="signal peptide" evidence="16">
    <location>
        <begin position="1"/>
        <end position="19"/>
    </location>
</feature>
<dbReference type="SUPFAM" id="SSF51445">
    <property type="entry name" value="(Trans)glycosidases"/>
    <property type="match status" value="1"/>
</dbReference>
<dbReference type="InterPro" id="IPR030458">
    <property type="entry name" value="Glyco_hydro_31_AS"/>
</dbReference>
<dbReference type="PROSITE" id="PS51448">
    <property type="entry name" value="P_TREFOIL_2"/>
    <property type="match status" value="1"/>
</dbReference>
<feature type="region of interest" description="Disordered" evidence="15">
    <location>
        <begin position="46"/>
        <end position="77"/>
    </location>
</feature>
<dbReference type="InterPro" id="IPR048395">
    <property type="entry name" value="Glyco_hydro_31_C"/>
</dbReference>